<gene>
    <name evidence="1" type="ORF">ODE01S_20430</name>
</gene>
<evidence type="ECO:0000313" key="2">
    <source>
        <dbReference type="Proteomes" id="UP000321827"/>
    </source>
</evidence>
<dbReference type="RefSeq" id="WP_147148496.1">
    <property type="nucleotide sequence ID" value="NZ_BJXN01000016.1"/>
</dbReference>
<comment type="caution">
    <text evidence="1">The sequence shown here is derived from an EMBL/GenBank/DDBJ whole genome shotgun (WGS) entry which is preliminary data.</text>
</comment>
<protein>
    <recommendedName>
        <fullName evidence="3">DUF721 domain-containing protein</fullName>
    </recommendedName>
</protein>
<dbReference type="Pfam" id="PF05258">
    <property type="entry name" value="DciA"/>
    <property type="match status" value="1"/>
</dbReference>
<evidence type="ECO:0000313" key="1">
    <source>
        <dbReference type="EMBL" id="GEM90609.1"/>
    </source>
</evidence>
<accession>A0A511RLS5</accession>
<dbReference type="OrthoDB" id="30844at2"/>
<dbReference type="Proteomes" id="UP000321827">
    <property type="component" value="Unassembled WGS sequence"/>
</dbReference>
<name>A0A511RLS5_9DEIN</name>
<evidence type="ECO:0008006" key="3">
    <source>
        <dbReference type="Google" id="ProtNLM"/>
    </source>
</evidence>
<dbReference type="PANTHER" id="PTHR36456:SF1">
    <property type="entry name" value="UPF0232 PROTEIN SCO3875"/>
    <property type="match status" value="1"/>
</dbReference>
<dbReference type="PANTHER" id="PTHR36456">
    <property type="entry name" value="UPF0232 PROTEIN SCO3875"/>
    <property type="match status" value="1"/>
</dbReference>
<dbReference type="AlphaFoldDB" id="A0A511RLS5"/>
<reference evidence="1 2" key="1">
    <citation type="submission" date="2019-07" db="EMBL/GenBank/DDBJ databases">
        <title>Whole genome shotgun sequence of Oceanithermus desulfurans NBRC 100063.</title>
        <authorList>
            <person name="Hosoyama A."/>
            <person name="Uohara A."/>
            <person name="Ohji S."/>
            <person name="Ichikawa N."/>
        </authorList>
    </citation>
    <scope>NUCLEOTIDE SEQUENCE [LARGE SCALE GENOMIC DNA]</scope>
    <source>
        <strain evidence="1 2">NBRC 100063</strain>
    </source>
</reference>
<proteinExistence type="predicted"/>
<dbReference type="InterPro" id="IPR007922">
    <property type="entry name" value="DciA-like"/>
</dbReference>
<dbReference type="EMBL" id="BJXN01000016">
    <property type="protein sequence ID" value="GEM90609.1"/>
    <property type="molecule type" value="Genomic_DNA"/>
</dbReference>
<organism evidence="1 2">
    <name type="scientific">Oceanithermus desulfurans NBRC 100063</name>
    <dbReference type="NCBI Taxonomy" id="1227550"/>
    <lineage>
        <taxon>Bacteria</taxon>
        <taxon>Thermotogati</taxon>
        <taxon>Deinococcota</taxon>
        <taxon>Deinococci</taxon>
        <taxon>Thermales</taxon>
        <taxon>Thermaceae</taxon>
        <taxon>Oceanithermus</taxon>
    </lineage>
</organism>
<sequence length="269" mass="29751">MGENRAGELLGQLLKRYKLEAGLRRGRVLALWPEIAGEMLARLTEPIRLERGELLVRAESAALAHQLTYQREEFVRRYAARLGEGTVTNVRFVTGRPQVPAAVAEPPPAPEPVALPLELARKLERWTRSVPEELQQAVERAGRAVLAAQLQREGDACAVCGRSGEATPCRFCAALLEDPLVRRAARRIEREPEAEPLAGDLLAAARWLAAERLRGQIEELAPQVTREPRLGPLFQDRVERFARVPVAGATPAERLSRLSPAARSLAKPR</sequence>